<dbReference type="Gene3D" id="3.40.50.620">
    <property type="entry name" value="HUPs"/>
    <property type="match status" value="1"/>
</dbReference>
<evidence type="ECO:0000313" key="13">
    <source>
        <dbReference type="EMBL" id="CDP33951.1"/>
    </source>
</evidence>
<dbReference type="InterPro" id="IPR002306">
    <property type="entry name" value="Trp-tRNA-ligase"/>
</dbReference>
<keyword evidence="9 12" id="KW-0648">Protein biosynthesis</keyword>
<evidence type="ECO:0000256" key="6">
    <source>
        <dbReference type="ARBA" id="ARBA00022598"/>
    </source>
</evidence>
<accession>A0A060T430</accession>
<reference evidence="13" key="1">
    <citation type="submission" date="2014-02" db="EMBL/GenBank/DDBJ databases">
        <authorList>
            <person name="Genoscope - CEA"/>
        </authorList>
    </citation>
    <scope>NUCLEOTIDE SEQUENCE</scope>
    <source>
        <strain evidence="13">LS3</strain>
    </source>
</reference>
<evidence type="ECO:0000256" key="10">
    <source>
        <dbReference type="ARBA" id="ARBA00023146"/>
    </source>
</evidence>
<dbReference type="GO" id="GO:0004830">
    <property type="term" value="F:tryptophan-tRNA ligase activity"/>
    <property type="evidence" value="ECO:0007669"/>
    <property type="project" value="UniProtKB-EC"/>
</dbReference>
<dbReference type="NCBIfam" id="TIGR00233">
    <property type="entry name" value="trpS"/>
    <property type="match status" value="1"/>
</dbReference>
<dbReference type="SUPFAM" id="SSF52374">
    <property type="entry name" value="Nucleotidylyl transferase"/>
    <property type="match status" value="1"/>
</dbReference>
<dbReference type="PRINTS" id="PR01039">
    <property type="entry name" value="TRNASYNTHTRP"/>
</dbReference>
<dbReference type="Gene3D" id="1.10.240.10">
    <property type="entry name" value="Tyrosyl-Transfer RNA Synthetase"/>
    <property type="match status" value="1"/>
</dbReference>
<comment type="subcellular location">
    <subcellularLocation>
        <location evidence="1">Cytoplasm</location>
    </subcellularLocation>
</comment>
<dbReference type="FunFam" id="1.10.240.10:FF:000003">
    <property type="entry name" value="Tryptophan--tRNA ligase, cytoplasmic"/>
    <property type="match status" value="1"/>
</dbReference>
<evidence type="ECO:0000256" key="7">
    <source>
        <dbReference type="ARBA" id="ARBA00022741"/>
    </source>
</evidence>
<evidence type="ECO:0000256" key="1">
    <source>
        <dbReference type="ARBA" id="ARBA00004496"/>
    </source>
</evidence>
<dbReference type="CDD" id="cd00806">
    <property type="entry name" value="TrpRS_core"/>
    <property type="match status" value="1"/>
</dbReference>
<reference evidence="13" key="2">
    <citation type="submission" date="2014-06" db="EMBL/GenBank/DDBJ databases">
        <title>The complete genome of Blastobotrys (Arxula) adeninivorans LS3 - a yeast of biotechnological interest.</title>
        <authorList>
            <person name="Kunze G."/>
            <person name="Gaillardin C."/>
            <person name="Czernicka M."/>
            <person name="Durrens P."/>
            <person name="Martin T."/>
            <person name="Boer E."/>
            <person name="Gabaldon T."/>
            <person name="Cruz J."/>
            <person name="Talla E."/>
            <person name="Marck C."/>
            <person name="Goffeau A."/>
            <person name="Barbe V."/>
            <person name="Baret P."/>
            <person name="Baronian K."/>
            <person name="Beier S."/>
            <person name="Bleykasten C."/>
            <person name="Bode R."/>
            <person name="Casaregola S."/>
            <person name="Despons L."/>
            <person name="Fairhead C."/>
            <person name="Giersberg M."/>
            <person name="Gierski P."/>
            <person name="Hahnel U."/>
            <person name="Hartmann A."/>
            <person name="Jankowska D."/>
            <person name="Jubin C."/>
            <person name="Jung P."/>
            <person name="Lafontaine I."/>
            <person name="Leh-Louis V."/>
            <person name="Lemaire M."/>
            <person name="Marcet-Houben M."/>
            <person name="Mascher M."/>
            <person name="Morel G."/>
            <person name="Richard G.-F."/>
            <person name="Riechen J."/>
            <person name="Sacerdot C."/>
            <person name="Sarkar A."/>
            <person name="Savel G."/>
            <person name="Schacherer J."/>
            <person name="Sherman D."/>
            <person name="Straub M.-L."/>
            <person name="Stein N."/>
            <person name="Thierry A."/>
            <person name="Trautwein-Schult A."/>
            <person name="Westhof E."/>
            <person name="Worch S."/>
            <person name="Dujon B."/>
            <person name="Souciet J.-L."/>
            <person name="Wincker P."/>
            <person name="Scholz U."/>
            <person name="Neuveglise N."/>
        </authorList>
    </citation>
    <scope>NUCLEOTIDE SEQUENCE</scope>
    <source>
        <strain evidence="13">LS3</strain>
    </source>
</reference>
<organism evidence="13">
    <name type="scientific">Blastobotrys adeninivorans</name>
    <name type="common">Yeast</name>
    <name type="synonym">Arxula adeninivorans</name>
    <dbReference type="NCBI Taxonomy" id="409370"/>
    <lineage>
        <taxon>Eukaryota</taxon>
        <taxon>Fungi</taxon>
        <taxon>Dikarya</taxon>
        <taxon>Ascomycota</taxon>
        <taxon>Saccharomycotina</taxon>
        <taxon>Dipodascomycetes</taxon>
        <taxon>Dipodascales</taxon>
        <taxon>Trichomonascaceae</taxon>
        <taxon>Blastobotrys</taxon>
    </lineage>
</organism>
<keyword evidence="10 12" id="KW-0030">Aminoacyl-tRNA synthetase</keyword>
<name>A0A060T430_BLAAD</name>
<evidence type="ECO:0000256" key="5">
    <source>
        <dbReference type="ARBA" id="ARBA00022490"/>
    </source>
</evidence>
<dbReference type="GO" id="GO:0005524">
    <property type="term" value="F:ATP binding"/>
    <property type="evidence" value="ECO:0007669"/>
    <property type="project" value="UniProtKB-KW"/>
</dbReference>
<evidence type="ECO:0000256" key="3">
    <source>
        <dbReference type="ARBA" id="ARBA00013161"/>
    </source>
</evidence>
<keyword evidence="6 12" id="KW-0436">Ligase</keyword>
<dbReference type="PANTHER" id="PTHR10055:SF1">
    <property type="entry name" value="TRYPTOPHAN--TRNA LIGASE, CYTOPLASMIC"/>
    <property type="match status" value="1"/>
</dbReference>
<proteinExistence type="inferred from homology"/>
<dbReference type="AlphaFoldDB" id="A0A060T430"/>
<evidence type="ECO:0000256" key="9">
    <source>
        <dbReference type="ARBA" id="ARBA00022917"/>
    </source>
</evidence>
<evidence type="ECO:0000256" key="11">
    <source>
        <dbReference type="ARBA" id="ARBA00030268"/>
    </source>
</evidence>
<dbReference type="PANTHER" id="PTHR10055">
    <property type="entry name" value="TRYPTOPHANYL-TRNA SYNTHETASE"/>
    <property type="match status" value="1"/>
</dbReference>
<dbReference type="FunFam" id="3.40.50.620:FF:000033">
    <property type="entry name" value="tryptophan--tRNA ligase, cytoplasmic"/>
    <property type="match status" value="1"/>
</dbReference>
<dbReference type="EMBL" id="HG937693">
    <property type="protein sequence ID" value="CDP33951.1"/>
    <property type="molecule type" value="Genomic_DNA"/>
</dbReference>
<dbReference type="PhylomeDB" id="A0A060T430"/>
<keyword evidence="8 12" id="KW-0067">ATP-binding</keyword>
<evidence type="ECO:0000256" key="4">
    <source>
        <dbReference type="ARBA" id="ARBA00013782"/>
    </source>
</evidence>
<gene>
    <name evidence="13" type="ORF">GNLVRS02_ARAD1C01342g</name>
</gene>
<evidence type="ECO:0000256" key="2">
    <source>
        <dbReference type="ARBA" id="ARBA00005594"/>
    </source>
</evidence>
<dbReference type="InterPro" id="IPR002305">
    <property type="entry name" value="aa-tRNA-synth_Ic"/>
</dbReference>
<protein>
    <recommendedName>
        <fullName evidence="4">Tryptophan--tRNA ligase, cytoplasmic</fullName>
        <ecNumber evidence="3">6.1.1.2</ecNumber>
    </recommendedName>
    <alternativeName>
        <fullName evidence="11">Tryptophanyl-tRNA synthetase</fullName>
    </alternativeName>
</protein>
<dbReference type="InterPro" id="IPR001412">
    <property type="entry name" value="aa-tRNA-synth_I_CS"/>
</dbReference>
<dbReference type="InterPro" id="IPR014729">
    <property type="entry name" value="Rossmann-like_a/b/a_fold"/>
</dbReference>
<dbReference type="EC" id="6.1.1.2" evidence="3"/>
<dbReference type="PROSITE" id="PS00178">
    <property type="entry name" value="AA_TRNA_LIGASE_I"/>
    <property type="match status" value="1"/>
</dbReference>
<dbReference type="GO" id="GO:0005737">
    <property type="term" value="C:cytoplasm"/>
    <property type="evidence" value="ECO:0007669"/>
    <property type="project" value="UniProtKB-SubCell"/>
</dbReference>
<keyword evidence="5" id="KW-0963">Cytoplasm</keyword>
<dbReference type="GO" id="GO:0006436">
    <property type="term" value="P:tryptophanyl-tRNA aminoacylation"/>
    <property type="evidence" value="ECO:0007669"/>
    <property type="project" value="InterPro"/>
</dbReference>
<evidence type="ECO:0000256" key="8">
    <source>
        <dbReference type="ARBA" id="ARBA00022840"/>
    </source>
</evidence>
<sequence length="431" mass="48979">MTDAEKGVQDLKISENNQNADQKITPWEVEGAVVDGQAQGIDYDKLITAFGTRKVTPELLERFERVTGHKPHRFLRRGMFFSVRDFEAILDRYEQGKPFFLYTGRGPSSDSMHLGHTIPFLFTKWLQEVFDVPLVIELTDDEKFLFKQALTIDDVKRFATENAKDIIAVGFDPKKTFMFSDLQYMSGPFYENVVRTSRQITTSTARAVFGFQDSDNIGRVHFCSIQIATAFSTSFPHLFGTNKDVPALIPCAIDQDPYFRVCRDVATKLKYKKPALIHSKFFPALQGPSSKMSASSKTSAIFMTDTAKEIKNKINKYAFSGGQTTVEEQRRLGGNPDVDVSYQYLSFFIEDDDELEKIYNDYKSGNLLTGELKALAIKHLQDFCADFQASRAKVTDDDVKHFADTNRTFEWGTTPRRVPIKPKEPKSKDAK</sequence>
<evidence type="ECO:0000256" key="12">
    <source>
        <dbReference type="RuleBase" id="RU363036"/>
    </source>
</evidence>
<comment type="similarity">
    <text evidence="2 12">Belongs to the class-I aminoacyl-tRNA synthetase family.</text>
</comment>
<dbReference type="Pfam" id="PF00579">
    <property type="entry name" value="tRNA-synt_1b"/>
    <property type="match status" value="1"/>
</dbReference>
<keyword evidence="7 12" id="KW-0547">Nucleotide-binding</keyword>